<gene>
    <name evidence="3" type="ORF">LX69_01407</name>
</gene>
<sequence>MNQFFNQRMKSFAGQRRIVGLVGVKLAVMLVLFLTSWSVDAQKFAFVDTDYILKRVPAYEAAQEQLNVASQKWQQEVEKSFQDVSALYKSYQTESVFLSPEMKAKRENEIVEKEKQAKQLQQKYFGNQGELFKKREALIKPIQDDIYSAISAVSNEKGLSAVFDKASNVGVLFTDPKIDISDEVIKQMGL</sequence>
<dbReference type="SMART" id="SM00935">
    <property type="entry name" value="OmpH"/>
    <property type="match status" value="1"/>
</dbReference>
<dbReference type="SUPFAM" id="SSF111384">
    <property type="entry name" value="OmpH-like"/>
    <property type="match status" value="1"/>
</dbReference>
<proteinExistence type="inferred from homology"/>
<dbReference type="Pfam" id="PF03938">
    <property type="entry name" value="OmpH"/>
    <property type="match status" value="1"/>
</dbReference>
<reference evidence="3 4" key="1">
    <citation type="submission" date="2018-06" db="EMBL/GenBank/DDBJ databases">
        <title>Genomic Encyclopedia of Archaeal and Bacterial Type Strains, Phase II (KMG-II): from individual species to whole genera.</title>
        <authorList>
            <person name="Goeker M."/>
        </authorList>
    </citation>
    <scope>NUCLEOTIDE SEQUENCE [LARGE SCALE GENOMIC DNA]</scope>
    <source>
        <strain evidence="3 4">DSM 6779</strain>
    </source>
</reference>
<dbReference type="GO" id="GO:0005829">
    <property type="term" value="C:cytosol"/>
    <property type="evidence" value="ECO:0007669"/>
    <property type="project" value="TreeGrafter"/>
</dbReference>
<dbReference type="GO" id="GO:0050821">
    <property type="term" value="P:protein stabilization"/>
    <property type="evidence" value="ECO:0007669"/>
    <property type="project" value="TreeGrafter"/>
</dbReference>
<dbReference type="Gene3D" id="3.30.910.20">
    <property type="entry name" value="Skp domain"/>
    <property type="match status" value="1"/>
</dbReference>
<evidence type="ECO:0000313" key="4">
    <source>
        <dbReference type="Proteomes" id="UP000249239"/>
    </source>
</evidence>
<dbReference type="InterPro" id="IPR005632">
    <property type="entry name" value="Chaperone_Skp"/>
</dbReference>
<dbReference type="AlphaFoldDB" id="A0A2W7NB56"/>
<dbReference type="PANTHER" id="PTHR35089:SF1">
    <property type="entry name" value="CHAPERONE PROTEIN SKP"/>
    <property type="match status" value="1"/>
</dbReference>
<comment type="caution">
    <text evidence="3">The sequence shown here is derived from an EMBL/GenBank/DDBJ whole genome shotgun (WGS) entry which is preliminary data.</text>
</comment>
<name>A0A2W7NB56_9BACT</name>
<accession>A0A2W7NB56</accession>
<organism evidence="3 4">
    <name type="scientific">Breznakibacter xylanolyticus</name>
    <dbReference type="NCBI Taxonomy" id="990"/>
    <lineage>
        <taxon>Bacteria</taxon>
        <taxon>Pseudomonadati</taxon>
        <taxon>Bacteroidota</taxon>
        <taxon>Bacteroidia</taxon>
        <taxon>Marinilabiliales</taxon>
        <taxon>Marinilabiliaceae</taxon>
        <taxon>Breznakibacter</taxon>
    </lineage>
</organism>
<dbReference type="Proteomes" id="UP000249239">
    <property type="component" value="Unassembled WGS sequence"/>
</dbReference>
<dbReference type="GO" id="GO:0051082">
    <property type="term" value="F:unfolded protein binding"/>
    <property type="evidence" value="ECO:0007669"/>
    <property type="project" value="InterPro"/>
</dbReference>
<dbReference type="EMBL" id="QKZK01000009">
    <property type="protein sequence ID" value="PZX17358.1"/>
    <property type="molecule type" value="Genomic_DNA"/>
</dbReference>
<comment type="similarity">
    <text evidence="1">Belongs to the Skp family.</text>
</comment>
<dbReference type="RefSeq" id="WP_245934957.1">
    <property type="nucleotide sequence ID" value="NZ_QKZK01000009.1"/>
</dbReference>
<protein>
    <submittedName>
        <fullName evidence="3">Periplasmic chaperone for outer membrane proteins Skp</fullName>
    </submittedName>
</protein>
<evidence type="ECO:0000256" key="2">
    <source>
        <dbReference type="ARBA" id="ARBA00022729"/>
    </source>
</evidence>
<evidence type="ECO:0000256" key="1">
    <source>
        <dbReference type="ARBA" id="ARBA00009091"/>
    </source>
</evidence>
<keyword evidence="2" id="KW-0732">Signal</keyword>
<dbReference type="InterPro" id="IPR024930">
    <property type="entry name" value="Skp_dom_sf"/>
</dbReference>
<dbReference type="PANTHER" id="PTHR35089">
    <property type="entry name" value="CHAPERONE PROTEIN SKP"/>
    <property type="match status" value="1"/>
</dbReference>
<evidence type="ECO:0000313" key="3">
    <source>
        <dbReference type="EMBL" id="PZX17358.1"/>
    </source>
</evidence>
<keyword evidence="4" id="KW-1185">Reference proteome</keyword>